<keyword evidence="1" id="KW-0620">Polyamine biosynthesis</keyword>
<proteinExistence type="predicted"/>
<dbReference type="PANTHER" id="PTHR43317">
    <property type="entry name" value="THERMOSPERMINE SYNTHASE ACAULIS5"/>
    <property type="match status" value="1"/>
</dbReference>
<reference evidence="3 4" key="1">
    <citation type="submission" date="2014-09" db="EMBL/GenBank/DDBJ databases">
        <title>Isolation and characterization of Aurantimonas altamirensis ON-56566 from clinical sample following a dog bite.</title>
        <authorList>
            <person name="Eshaghi A."/>
            <person name="Li A."/>
            <person name="Shahinas D."/>
            <person name="Bahn P."/>
            <person name="Kus J.V."/>
            <person name="Patel S.N."/>
        </authorList>
    </citation>
    <scope>NUCLEOTIDE SEQUENCE [LARGE SCALE GENOMIC DNA]</scope>
    <source>
        <strain evidence="3 4">ON-56566</strain>
    </source>
</reference>
<dbReference type="InterPro" id="IPR029063">
    <property type="entry name" value="SAM-dependent_MTases_sf"/>
</dbReference>
<sequence length="819" mass="86245">MRDLTLLPPTLLVVSGSVSLVFQTLWVRQISLIVGVSVEAIGLAVAAFFAGLGLGSLVFGRLADHRKHPLRLYAALEVAAAAFGMLTTMLLAFYAKPFAQIETVSPALAWASLFLLIGLPAVLMGGTVPAMVAVSGGSGPDTGRSGLLYAANTFGAVLGTLVASFVLMPEFGVRGTAMSAASLGLAAGLLAVLAGSPDRPTRRPVPATGVTRQTILPLAIYMLVGALALGYEVVWAQTVVQFTSTRAYAFSVTLAVYLFGIAIGSAAYPRLSSRIRDPWASFGLLAGAAGFLAMFQIAVLGPWIVTLQTAAEFAVHSVTGSHLAGMCARFAVASAAVILGPTLLLGAAFPAFLNALPVGDRPAATVGAALAANTVGGIFGSVVTGFLLVPAFGAVRTIGILAAVGAVIGVGCAIKSHRQLRVASISVLIGTAVIAVTLPRSHLASLLPGMRSGTLISYEESRGGAVAVVEQGNAKQRFRRLYIQGVSNSGDAMPSLRYMRLQALLPLIVHGGDPKSALVIGLGTGITAGAMLAYEGLDRRVVAELLPAVQRSAHAFHGNFGAASTPRLDVRLRDGRRELLAHTNTYDLITLEPPPPSAAGVAGLYSSNFYELAKTRLNEQGLFAQWLPLPTQNDEDTRSLVRSFIDVFPHTSLWTTELHETLLVGSVQPLVLDAERMARRFTEPAVSTALREVGIGSAEALAATWLMDRSGLEAYAGDVSPVTDDRPSIEFADWVRADELQRTLPQLIALRTAPPLVNADDRFIRNMGVEQRRLLVFYQASLNAYAGHRDRWASDMERVLAGAGADNAYYAWFGGNGAR</sequence>
<comment type="caution">
    <text evidence="3">The sequence shown here is derived from an EMBL/GenBank/DDBJ whole genome shotgun (WGS) entry which is preliminary data.</text>
</comment>
<dbReference type="STRING" id="370622.LA66_13925"/>
<feature type="transmembrane region" description="Helical" evidence="2">
    <location>
        <begin position="215"/>
        <end position="235"/>
    </location>
</feature>
<name>A0A0B1Q6R1_9HYPH</name>
<feature type="transmembrane region" description="Helical" evidence="2">
    <location>
        <begin position="280"/>
        <end position="305"/>
    </location>
</feature>
<dbReference type="Gene3D" id="3.40.50.150">
    <property type="entry name" value="Vaccinia Virus protein VP39"/>
    <property type="match status" value="1"/>
</dbReference>
<dbReference type="InterPro" id="IPR036259">
    <property type="entry name" value="MFS_trans_sf"/>
</dbReference>
<evidence type="ECO:0000256" key="2">
    <source>
        <dbReference type="SAM" id="Phobius"/>
    </source>
</evidence>
<keyword evidence="2" id="KW-0472">Membrane</keyword>
<dbReference type="PANTHER" id="PTHR43317:SF1">
    <property type="entry name" value="THERMOSPERMINE SYNTHASE ACAULIS5"/>
    <property type="match status" value="1"/>
</dbReference>
<feature type="transmembrane region" description="Helical" evidence="2">
    <location>
        <begin position="30"/>
        <end position="60"/>
    </location>
</feature>
<feature type="transmembrane region" description="Helical" evidence="2">
    <location>
        <begin position="247"/>
        <end position="268"/>
    </location>
</feature>
<feature type="transmembrane region" description="Helical" evidence="2">
    <location>
        <begin position="330"/>
        <end position="353"/>
    </location>
</feature>
<dbReference type="Proteomes" id="UP000030826">
    <property type="component" value="Unassembled WGS sequence"/>
</dbReference>
<evidence type="ECO:0000313" key="4">
    <source>
        <dbReference type="Proteomes" id="UP000030826"/>
    </source>
</evidence>
<feature type="transmembrane region" description="Helical" evidence="2">
    <location>
        <begin position="72"/>
        <end position="95"/>
    </location>
</feature>
<evidence type="ECO:0000256" key="1">
    <source>
        <dbReference type="ARBA" id="ARBA00023115"/>
    </source>
</evidence>
<keyword evidence="2" id="KW-1133">Transmembrane helix</keyword>
<evidence type="ECO:0000313" key="3">
    <source>
        <dbReference type="EMBL" id="KHJ54530.1"/>
    </source>
</evidence>
<keyword evidence="2" id="KW-0812">Transmembrane</keyword>
<dbReference type="NCBIfam" id="NF037959">
    <property type="entry name" value="MFS_SpdSyn"/>
    <property type="match status" value="2"/>
</dbReference>
<feature type="transmembrane region" description="Helical" evidence="2">
    <location>
        <begin position="365"/>
        <end position="388"/>
    </location>
</feature>
<dbReference type="Gene3D" id="1.20.1250.20">
    <property type="entry name" value="MFS general substrate transporter like domains"/>
    <property type="match status" value="1"/>
</dbReference>
<dbReference type="SUPFAM" id="SSF103473">
    <property type="entry name" value="MFS general substrate transporter"/>
    <property type="match status" value="1"/>
</dbReference>
<gene>
    <name evidence="3" type="ORF">LA66_13925</name>
</gene>
<dbReference type="Pfam" id="PF01564">
    <property type="entry name" value="Spermine_synth"/>
    <property type="match status" value="1"/>
</dbReference>
<accession>A0A0B1Q6R1</accession>
<dbReference type="GO" id="GO:0006596">
    <property type="term" value="P:polyamine biosynthetic process"/>
    <property type="evidence" value="ECO:0007669"/>
    <property type="project" value="UniProtKB-KW"/>
</dbReference>
<dbReference type="SUPFAM" id="SSF53335">
    <property type="entry name" value="S-adenosyl-L-methionine-dependent methyltransferases"/>
    <property type="match status" value="1"/>
</dbReference>
<dbReference type="RefSeq" id="WP_039194510.1">
    <property type="nucleotide sequence ID" value="NZ_JRFJ01000003.1"/>
</dbReference>
<feature type="transmembrane region" description="Helical" evidence="2">
    <location>
        <begin position="146"/>
        <end position="167"/>
    </location>
</feature>
<organism evidence="3 4">
    <name type="scientific">Aureimonas altamirensis</name>
    <dbReference type="NCBI Taxonomy" id="370622"/>
    <lineage>
        <taxon>Bacteria</taxon>
        <taxon>Pseudomonadati</taxon>
        <taxon>Pseudomonadota</taxon>
        <taxon>Alphaproteobacteria</taxon>
        <taxon>Hyphomicrobiales</taxon>
        <taxon>Aurantimonadaceae</taxon>
        <taxon>Aureimonas</taxon>
    </lineage>
</organism>
<dbReference type="AlphaFoldDB" id="A0A0B1Q6R1"/>
<feature type="transmembrane region" description="Helical" evidence="2">
    <location>
        <begin position="420"/>
        <end position="438"/>
    </location>
</feature>
<protein>
    <submittedName>
        <fullName evidence="3">Spermidine synthase</fullName>
    </submittedName>
</protein>
<feature type="transmembrane region" description="Helical" evidence="2">
    <location>
        <begin position="394"/>
        <end position="413"/>
    </location>
</feature>
<feature type="transmembrane region" description="Helical" evidence="2">
    <location>
        <begin position="173"/>
        <end position="194"/>
    </location>
</feature>
<dbReference type="EMBL" id="JRFJ01000003">
    <property type="protein sequence ID" value="KHJ54530.1"/>
    <property type="molecule type" value="Genomic_DNA"/>
</dbReference>
<feature type="transmembrane region" description="Helical" evidence="2">
    <location>
        <begin position="107"/>
        <end position="134"/>
    </location>
</feature>